<dbReference type="Proteomes" id="UP000464754">
    <property type="component" value="Chromosome"/>
</dbReference>
<sequence>MGKIFAIGGGSFQKEEYHWMEEMALASCGKENISVLFLPCASYDDQGYGKRMKKHLRKMGCSVEVLRLFHTKKAIQEIHMMMKEADVIYLGAGNMKVLKDKLIEIQADEILKELFFKENKILIGNSAGANVFFSYAYSDWKEDGSFCIEEGFHLVKGIFNPHAQDEKRKGILEAAKPYDLSVYNCKDNGMLVIEDTGKISAYLEGKEISLESLYFLEK</sequence>
<dbReference type="InterPro" id="IPR005320">
    <property type="entry name" value="Peptidase_S51"/>
</dbReference>
<dbReference type="Gene3D" id="3.40.50.880">
    <property type="match status" value="1"/>
</dbReference>
<name>A0A6N4THZ6_9FIRM</name>
<dbReference type="AlphaFoldDB" id="A0A6N4THZ6"/>
<evidence type="ECO:0000256" key="3">
    <source>
        <dbReference type="ARBA" id="ARBA00022801"/>
    </source>
</evidence>
<evidence type="ECO:0000256" key="2">
    <source>
        <dbReference type="ARBA" id="ARBA00022670"/>
    </source>
</evidence>
<dbReference type="EMBL" id="AP019695">
    <property type="protein sequence ID" value="BBK22403.1"/>
    <property type="molecule type" value="Genomic_DNA"/>
</dbReference>
<dbReference type="KEGG" id="aarg:Aargi30884_13060"/>
<dbReference type="CDD" id="cd03129">
    <property type="entry name" value="GAT1_Peptidase_E_like"/>
    <property type="match status" value="1"/>
</dbReference>
<evidence type="ECO:0000256" key="1">
    <source>
        <dbReference type="ARBA" id="ARBA00006534"/>
    </source>
</evidence>
<evidence type="ECO:0000313" key="6">
    <source>
        <dbReference type="Proteomes" id="UP000464754"/>
    </source>
</evidence>
<organism evidence="5 6">
    <name type="scientific">Amedibacterium intestinale</name>
    <dbReference type="NCBI Taxonomy" id="2583452"/>
    <lineage>
        <taxon>Bacteria</taxon>
        <taxon>Bacillati</taxon>
        <taxon>Bacillota</taxon>
        <taxon>Erysipelotrichia</taxon>
        <taxon>Erysipelotrichales</taxon>
        <taxon>Erysipelotrichaceae</taxon>
        <taxon>Amedibacterium</taxon>
    </lineage>
</organism>
<dbReference type="Pfam" id="PF03575">
    <property type="entry name" value="Peptidase_S51"/>
    <property type="match status" value="1"/>
</dbReference>
<accession>A0A6N4THZ6</accession>
<dbReference type="InterPro" id="IPR029062">
    <property type="entry name" value="Class_I_gatase-like"/>
</dbReference>
<proteinExistence type="inferred from homology"/>
<dbReference type="GO" id="GO:0008236">
    <property type="term" value="F:serine-type peptidase activity"/>
    <property type="evidence" value="ECO:0007669"/>
    <property type="project" value="UniProtKB-KW"/>
</dbReference>
<dbReference type="PANTHER" id="PTHR20842:SF0">
    <property type="entry name" value="ALPHA-ASPARTYL DIPEPTIDASE"/>
    <property type="match status" value="1"/>
</dbReference>
<keyword evidence="6" id="KW-1185">Reference proteome</keyword>
<evidence type="ECO:0000313" key="5">
    <source>
        <dbReference type="EMBL" id="BBK22403.1"/>
    </source>
</evidence>
<evidence type="ECO:0000256" key="4">
    <source>
        <dbReference type="ARBA" id="ARBA00022825"/>
    </source>
</evidence>
<keyword evidence="2" id="KW-0645">Protease</keyword>
<dbReference type="GO" id="GO:0006508">
    <property type="term" value="P:proteolysis"/>
    <property type="evidence" value="ECO:0007669"/>
    <property type="project" value="UniProtKB-KW"/>
</dbReference>
<dbReference type="PANTHER" id="PTHR20842">
    <property type="entry name" value="PROTEASE S51 ALPHA-ASPARTYL DIPEPTIDASE"/>
    <property type="match status" value="1"/>
</dbReference>
<keyword evidence="3" id="KW-0378">Hydrolase</keyword>
<gene>
    <name evidence="5" type="ORF">Aargi30884_13060</name>
</gene>
<reference evidence="6" key="1">
    <citation type="submission" date="2019-05" db="EMBL/GenBank/DDBJ databases">
        <title>Complete genome sequencing of Absiella argi strain JCM 30884.</title>
        <authorList>
            <person name="Sakamoto M."/>
            <person name="Murakami T."/>
            <person name="Mori H."/>
        </authorList>
    </citation>
    <scope>NUCLEOTIDE SEQUENCE [LARGE SCALE GENOMIC DNA]</scope>
    <source>
        <strain evidence="6">JCM 30884</strain>
    </source>
</reference>
<dbReference type="SUPFAM" id="SSF52317">
    <property type="entry name" value="Class I glutamine amidotransferase-like"/>
    <property type="match status" value="1"/>
</dbReference>
<keyword evidence="4" id="KW-0720">Serine protease</keyword>
<dbReference type="RefSeq" id="WP_118277735.1">
    <property type="nucleotide sequence ID" value="NZ_AP019695.1"/>
</dbReference>
<evidence type="ECO:0008006" key="7">
    <source>
        <dbReference type="Google" id="ProtNLM"/>
    </source>
</evidence>
<comment type="similarity">
    <text evidence="1">Belongs to the peptidase S51 family.</text>
</comment>
<protein>
    <recommendedName>
        <fullName evidence="7">Peptidase E</fullName>
    </recommendedName>
</protein>